<dbReference type="PROSITE" id="PS50941">
    <property type="entry name" value="CHIT_BIND_I_2"/>
    <property type="match status" value="1"/>
</dbReference>
<dbReference type="EMBL" id="CAJNOO010001801">
    <property type="protein sequence ID" value="CAF1200389.1"/>
    <property type="molecule type" value="Genomic_DNA"/>
</dbReference>
<dbReference type="Proteomes" id="UP000663823">
    <property type="component" value="Unassembled WGS sequence"/>
</dbReference>
<dbReference type="PANTHER" id="PTHR31836">
    <property type="match status" value="1"/>
</dbReference>
<dbReference type="Gene3D" id="3.30.60.10">
    <property type="entry name" value="Endochitinase-like"/>
    <property type="match status" value="2"/>
</dbReference>
<accession>A0A814WES2</accession>
<organism evidence="5">
    <name type="scientific">Rotaria sordida</name>
    <dbReference type="NCBI Taxonomy" id="392033"/>
    <lineage>
        <taxon>Eukaryota</taxon>
        <taxon>Metazoa</taxon>
        <taxon>Spiralia</taxon>
        <taxon>Gnathifera</taxon>
        <taxon>Rotifera</taxon>
        <taxon>Eurotatoria</taxon>
        <taxon>Bdelloidea</taxon>
        <taxon>Philodinida</taxon>
        <taxon>Philodinidae</taxon>
        <taxon>Rotaria</taxon>
    </lineage>
</organism>
<proteinExistence type="predicted"/>
<evidence type="ECO:0000256" key="2">
    <source>
        <dbReference type="ARBA" id="ARBA00022729"/>
    </source>
</evidence>
<dbReference type="SUPFAM" id="SSF50685">
    <property type="entry name" value="Barwin-like endoglucanases"/>
    <property type="match status" value="1"/>
</dbReference>
<feature type="domain" description="Chitin-binding type-1" evidence="4">
    <location>
        <begin position="11"/>
        <end position="70"/>
    </location>
</feature>
<dbReference type="Pfam" id="PF03330">
    <property type="entry name" value="DPBB_1"/>
    <property type="match status" value="1"/>
</dbReference>
<dbReference type="Gene3D" id="2.40.40.10">
    <property type="entry name" value="RlpA-like domain"/>
    <property type="match status" value="1"/>
</dbReference>
<protein>
    <recommendedName>
        <fullName evidence="4">Chitin-binding type-1 domain-containing protein</fullName>
    </recommendedName>
</protein>
<dbReference type="InterPro" id="IPR051477">
    <property type="entry name" value="Expansin_CellWall"/>
</dbReference>
<evidence type="ECO:0000313" key="6">
    <source>
        <dbReference type="EMBL" id="CAF4104882.1"/>
    </source>
</evidence>
<dbReference type="AlphaFoldDB" id="A0A814WES2"/>
<gene>
    <name evidence="6" type="ORF">OTI717_LOCUS34278</name>
    <name evidence="5" type="ORF">RFH988_LOCUS24565</name>
</gene>
<keyword evidence="2" id="KW-0732">Signal</keyword>
<dbReference type="SMART" id="SM00270">
    <property type="entry name" value="ChtBD1"/>
    <property type="match status" value="2"/>
</dbReference>
<dbReference type="EMBL" id="CAJOAX010012042">
    <property type="protein sequence ID" value="CAF4104882.1"/>
    <property type="molecule type" value="Genomic_DNA"/>
</dbReference>
<sequence length="188" mass="18710">MSKWGFCGTGTDYCGPGCLAGPCSGGGGGGGNTGGGVPCLDPTECRSKWGFCGKGIDYCGAGCLAGPCSGSGGGNTGGDSGGTFQGDATHYSVSAGFTACGTMHSDNEYVAALNAPQFDPNTPNGNPNLNSLCNKQAKVTGPIGTVTVKIVDKCPGCKYGDLDLSEAAFRAAIGDLGIGRARITWSWL</sequence>
<dbReference type="InterPro" id="IPR001002">
    <property type="entry name" value="Chitin-bd_1"/>
</dbReference>
<evidence type="ECO:0000259" key="4">
    <source>
        <dbReference type="PROSITE" id="PS50941"/>
    </source>
</evidence>
<dbReference type="SUPFAM" id="SSF57016">
    <property type="entry name" value="Plant lectins/antimicrobial peptides"/>
    <property type="match status" value="1"/>
</dbReference>
<comment type="caution">
    <text evidence="5">The sequence shown here is derived from an EMBL/GenBank/DDBJ whole genome shotgun (WGS) entry which is preliminary data.</text>
</comment>
<keyword evidence="1 3" id="KW-0147">Chitin-binding</keyword>
<dbReference type="InterPro" id="IPR009009">
    <property type="entry name" value="RlpA-like_DPBB"/>
</dbReference>
<dbReference type="Proteomes" id="UP000663882">
    <property type="component" value="Unassembled WGS sequence"/>
</dbReference>
<dbReference type="PANTHER" id="PTHR31836:SF28">
    <property type="entry name" value="SRCR DOMAIN-CONTAINING PROTEIN-RELATED"/>
    <property type="match status" value="1"/>
</dbReference>
<comment type="caution">
    <text evidence="3">Lacks conserved residue(s) required for the propagation of feature annotation.</text>
</comment>
<name>A0A814WES2_9BILA</name>
<evidence type="ECO:0000256" key="3">
    <source>
        <dbReference type="PROSITE-ProRule" id="PRU00261"/>
    </source>
</evidence>
<dbReference type="GO" id="GO:0008061">
    <property type="term" value="F:chitin binding"/>
    <property type="evidence" value="ECO:0007669"/>
    <property type="project" value="UniProtKB-UniRule"/>
</dbReference>
<keyword evidence="3" id="KW-1015">Disulfide bond</keyword>
<reference evidence="5" key="1">
    <citation type="submission" date="2021-02" db="EMBL/GenBank/DDBJ databases">
        <authorList>
            <person name="Nowell W R."/>
        </authorList>
    </citation>
    <scope>NUCLEOTIDE SEQUENCE</scope>
</reference>
<dbReference type="CDD" id="cd22191">
    <property type="entry name" value="DPBB_RlpA_EXP_N-like"/>
    <property type="match status" value="1"/>
</dbReference>
<evidence type="ECO:0000313" key="5">
    <source>
        <dbReference type="EMBL" id="CAF1200389.1"/>
    </source>
</evidence>
<dbReference type="OrthoDB" id="9983485at2759"/>
<dbReference type="InterPro" id="IPR036908">
    <property type="entry name" value="RlpA-like_sf"/>
</dbReference>
<evidence type="ECO:0000256" key="1">
    <source>
        <dbReference type="ARBA" id="ARBA00022669"/>
    </source>
</evidence>
<dbReference type="InterPro" id="IPR036861">
    <property type="entry name" value="Endochitinase-like_sf"/>
</dbReference>
<feature type="disulfide bond" evidence="3">
    <location>
        <begin position="45"/>
        <end position="59"/>
    </location>
</feature>